<feature type="region of interest" description="Disordered" evidence="1">
    <location>
        <begin position="1"/>
        <end position="26"/>
    </location>
</feature>
<sequence length="112" mass="11951">PQGQGQGHRQACAAVLGRPRGRRRGADHRLHAADLLRGGDVQGCVQRPRPRVPGGESSSRNGLHLPSVRPLGLHHPLAPLPLLHPLHPPSHPREARPPQGKGQGNHHAPQVG</sequence>
<feature type="region of interest" description="Disordered" evidence="1">
    <location>
        <begin position="39"/>
        <end position="112"/>
    </location>
</feature>
<proteinExistence type="predicted"/>
<reference evidence="2" key="1">
    <citation type="submission" date="2020-11" db="EMBL/GenBank/DDBJ databases">
        <authorList>
            <person name="Tran Van P."/>
        </authorList>
    </citation>
    <scope>NUCLEOTIDE SEQUENCE</scope>
</reference>
<accession>A0A7R8ZWC5</accession>
<protein>
    <submittedName>
        <fullName evidence="2">Uncharacterized protein</fullName>
    </submittedName>
</protein>
<evidence type="ECO:0000313" key="2">
    <source>
        <dbReference type="EMBL" id="CAD7238946.1"/>
    </source>
</evidence>
<feature type="non-terminal residue" evidence="2">
    <location>
        <position position="112"/>
    </location>
</feature>
<gene>
    <name evidence="2" type="ORF">CTOB1V02_LOCUS16761</name>
</gene>
<organism evidence="2">
    <name type="scientific">Cyprideis torosa</name>
    <dbReference type="NCBI Taxonomy" id="163714"/>
    <lineage>
        <taxon>Eukaryota</taxon>
        <taxon>Metazoa</taxon>
        <taxon>Ecdysozoa</taxon>
        <taxon>Arthropoda</taxon>
        <taxon>Crustacea</taxon>
        <taxon>Oligostraca</taxon>
        <taxon>Ostracoda</taxon>
        <taxon>Podocopa</taxon>
        <taxon>Podocopida</taxon>
        <taxon>Cytherocopina</taxon>
        <taxon>Cytheroidea</taxon>
        <taxon>Cytherideidae</taxon>
        <taxon>Cyprideis</taxon>
    </lineage>
</organism>
<feature type="compositionally biased region" description="Low complexity" evidence="1">
    <location>
        <begin position="70"/>
        <end position="85"/>
    </location>
</feature>
<dbReference type="AlphaFoldDB" id="A0A7R8ZWC5"/>
<name>A0A7R8ZWC5_9CRUS</name>
<dbReference type="EMBL" id="OB712203">
    <property type="protein sequence ID" value="CAD7238946.1"/>
    <property type="molecule type" value="Genomic_DNA"/>
</dbReference>
<evidence type="ECO:0000256" key="1">
    <source>
        <dbReference type="SAM" id="MobiDB-lite"/>
    </source>
</evidence>